<organism evidence="2 3">
    <name type="scientific">Pseudobutyrivibrio ruminis</name>
    <dbReference type="NCBI Taxonomy" id="46206"/>
    <lineage>
        <taxon>Bacteria</taxon>
        <taxon>Bacillati</taxon>
        <taxon>Bacillota</taxon>
        <taxon>Clostridia</taxon>
        <taxon>Lachnospirales</taxon>
        <taxon>Lachnospiraceae</taxon>
        <taxon>Pseudobutyrivibrio</taxon>
    </lineage>
</organism>
<dbReference type="Proteomes" id="UP000225889">
    <property type="component" value="Unassembled WGS sequence"/>
</dbReference>
<dbReference type="RefSeq" id="WP_090154771.1">
    <property type="nucleotide sequence ID" value="NZ_PDYF01000017.1"/>
</dbReference>
<dbReference type="Pfam" id="PF19668">
    <property type="entry name" value="DUF6171"/>
    <property type="match status" value="1"/>
</dbReference>
<proteinExistence type="predicted"/>
<protein>
    <submittedName>
        <fullName evidence="2">Uncharacterized protein</fullName>
    </submittedName>
</protein>
<evidence type="ECO:0000313" key="2">
    <source>
        <dbReference type="EMBL" id="PHU39474.1"/>
    </source>
</evidence>
<evidence type="ECO:0000313" key="1">
    <source>
        <dbReference type="EMBL" id="PHU34610.1"/>
    </source>
</evidence>
<evidence type="ECO:0000313" key="3">
    <source>
        <dbReference type="Proteomes" id="UP000224317"/>
    </source>
</evidence>
<dbReference type="InterPro" id="IPR046169">
    <property type="entry name" value="DUF6171"/>
</dbReference>
<dbReference type="EMBL" id="PDYH01000044">
    <property type="protein sequence ID" value="PHU39474.1"/>
    <property type="molecule type" value="Genomic_DNA"/>
</dbReference>
<dbReference type="EMBL" id="PDYF01000017">
    <property type="protein sequence ID" value="PHU34610.1"/>
    <property type="molecule type" value="Genomic_DNA"/>
</dbReference>
<reference evidence="2" key="2">
    <citation type="submission" date="2017-10" db="EMBL/GenBank/DDBJ databases">
        <authorList>
            <person name="Banno H."/>
            <person name="Chua N.-H."/>
        </authorList>
    </citation>
    <scope>NUCLEOTIDE SEQUENCE [LARGE SCALE GENOMIC DNA]</scope>
    <source>
        <strain evidence="2">JK10</strain>
        <strain evidence="1">JK626</strain>
    </source>
</reference>
<comment type="caution">
    <text evidence="2">The sequence shown here is derived from an EMBL/GenBank/DDBJ whole genome shotgun (WGS) entry which is preliminary data.</text>
</comment>
<gene>
    <name evidence="2" type="ORF">CSX00_10690</name>
    <name evidence="1" type="ORF">CSX01_09335</name>
</gene>
<name>A0A2G3E8B5_9FIRM</name>
<keyword evidence="3" id="KW-1185">Reference proteome</keyword>
<dbReference type="Proteomes" id="UP000224317">
    <property type="component" value="Unassembled WGS sequence"/>
</dbReference>
<dbReference type="AlphaFoldDB" id="A0A2G3E8B5"/>
<accession>A0A2G3E8B5</accession>
<sequence>MIDKRVCVRCLLRDMVDADMAMIEKYKSALKEADMVSDEEYERRLDICGECDKLNAGTCMSCGCYVEIRAAAKISKCPTKKW</sequence>
<reference evidence="2" key="1">
    <citation type="submission" date="2017-10" db="EMBL/GenBank/DDBJ databases">
        <title>Resolving the taxonomy of Roseburia spp., Eubacterium rectale and Agathobacter spp. through phylogenomic analysis.</title>
        <authorList>
            <person name="Sheridan P.O."/>
            <person name="Walker A.W."/>
            <person name="Duncan S.H."/>
            <person name="Scott K.P."/>
            <person name="Toole P.W.O."/>
            <person name="Luis P."/>
            <person name="Flint H.J."/>
        </authorList>
    </citation>
    <scope>NUCLEOTIDE SEQUENCE [LARGE SCALE GENOMIC DNA]</scope>
    <source>
        <strain evidence="2">JK10</strain>
        <strain evidence="1">JK626</strain>
    </source>
</reference>